<name>A0A4Z2EF84_9TELE</name>
<dbReference type="PANTHER" id="PTHR23052:SF1">
    <property type="entry name" value="AXONEMAL DYNEIN LIGHT CHAIN DOMAIN-CONTAINING PROTEIN 1"/>
    <property type="match status" value="1"/>
</dbReference>
<feature type="region of interest" description="Disordered" evidence="1">
    <location>
        <begin position="1"/>
        <end position="50"/>
    </location>
</feature>
<dbReference type="Proteomes" id="UP000314294">
    <property type="component" value="Unassembled WGS sequence"/>
</dbReference>
<evidence type="ECO:0000313" key="3">
    <source>
        <dbReference type="Proteomes" id="UP000314294"/>
    </source>
</evidence>
<evidence type="ECO:0000313" key="2">
    <source>
        <dbReference type="EMBL" id="TNN27361.1"/>
    </source>
</evidence>
<proteinExistence type="predicted"/>
<accession>A0A4Z2EF84</accession>
<dbReference type="EMBL" id="SRLO01008411">
    <property type="protein sequence ID" value="TNN27361.1"/>
    <property type="molecule type" value="Genomic_DNA"/>
</dbReference>
<dbReference type="AlphaFoldDB" id="A0A4Z2EF84"/>
<reference evidence="2 3" key="1">
    <citation type="submission" date="2019-03" db="EMBL/GenBank/DDBJ databases">
        <title>First draft genome of Liparis tanakae, snailfish: a comprehensive survey of snailfish specific genes.</title>
        <authorList>
            <person name="Kim W."/>
            <person name="Song I."/>
            <person name="Jeong J.-H."/>
            <person name="Kim D."/>
            <person name="Kim S."/>
            <person name="Ryu S."/>
            <person name="Song J.Y."/>
            <person name="Lee S.K."/>
        </authorList>
    </citation>
    <scope>NUCLEOTIDE SEQUENCE [LARGE SCALE GENOMIC DNA]</scope>
    <source>
        <tissue evidence="2">Muscle</tissue>
    </source>
</reference>
<evidence type="ECO:0000256" key="1">
    <source>
        <dbReference type="SAM" id="MobiDB-lite"/>
    </source>
</evidence>
<protein>
    <submittedName>
        <fullName evidence="2">Axonemal dynein light chain domain-containing protein 1</fullName>
    </submittedName>
</protein>
<feature type="compositionally biased region" description="Basic and acidic residues" evidence="1">
    <location>
        <begin position="1"/>
        <end position="16"/>
    </location>
</feature>
<dbReference type="InterPro" id="IPR052845">
    <property type="entry name" value="Axonemal_dynein_LC_domain"/>
</dbReference>
<comment type="caution">
    <text evidence="2">The sequence shown here is derived from an EMBL/GenBank/DDBJ whole genome shotgun (WGS) entry which is preliminary data.</text>
</comment>
<sequence length="175" mass="20292">MRDHDASVSRQAERAQRQLAEALEQTHTNSERQAHGRRPNAATDPSFEVPPTQWRLGYQQLYQLHRGRLEARLARLAEDRDSWSRLAFGLALKGWLKSAEQCCLSLSLKVTKRFLFLPQDSDDLNTIMEFTDHWREQLTAFMSQMKRTERAQCEQIGAIQQGIGQWLAFCTAHHQ</sequence>
<organism evidence="2 3">
    <name type="scientific">Liparis tanakae</name>
    <name type="common">Tanaka's snailfish</name>
    <dbReference type="NCBI Taxonomy" id="230148"/>
    <lineage>
        <taxon>Eukaryota</taxon>
        <taxon>Metazoa</taxon>
        <taxon>Chordata</taxon>
        <taxon>Craniata</taxon>
        <taxon>Vertebrata</taxon>
        <taxon>Euteleostomi</taxon>
        <taxon>Actinopterygii</taxon>
        <taxon>Neopterygii</taxon>
        <taxon>Teleostei</taxon>
        <taxon>Neoteleostei</taxon>
        <taxon>Acanthomorphata</taxon>
        <taxon>Eupercaria</taxon>
        <taxon>Perciformes</taxon>
        <taxon>Cottioidei</taxon>
        <taxon>Cottales</taxon>
        <taxon>Liparidae</taxon>
        <taxon>Liparis</taxon>
    </lineage>
</organism>
<keyword evidence="3" id="KW-1185">Reference proteome</keyword>
<gene>
    <name evidence="2" type="primary">AXDND1_1</name>
    <name evidence="2" type="ORF">EYF80_062493</name>
</gene>
<dbReference type="PANTHER" id="PTHR23052">
    <property type="entry name" value="AXONEMAL DYNEIN LIGHT CHAIN DOMAIN-CONTAINING PROTEIN 1"/>
    <property type="match status" value="1"/>
</dbReference>